<evidence type="ECO:0000313" key="9">
    <source>
        <dbReference type="EMBL" id="SMD14279.1"/>
    </source>
</evidence>
<dbReference type="Proteomes" id="UP000192678">
    <property type="component" value="Unassembled WGS sequence"/>
</dbReference>
<dbReference type="OrthoDB" id="5694214at2"/>
<dbReference type="EMBL" id="FWYB01000017">
    <property type="protein sequence ID" value="SMD14279.1"/>
    <property type="molecule type" value="Genomic_DNA"/>
</dbReference>
<dbReference type="Gene3D" id="1.25.40.390">
    <property type="match status" value="2"/>
</dbReference>
<evidence type="ECO:0000256" key="4">
    <source>
        <dbReference type="ARBA" id="ARBA00023136"/>
    </source>
</evidence>
<dbReference type="Pfam" id="PF07980">
    <property type="entry name" value="SusD_RagB"/>
    <property type="match status" value="2"/>
</dbReference>
<keyword evidence="10" id="KW-1185">Reference proteome</keyword>
<evidence type="ECO:0000313" key="10">
    <source>
        <dbReference type="Proteomes" id="UP000192678"/>
    </source>
</evidence>
<evidence type="ECO:0000256" key="2">
    <source>
        <dbReference type="ARBA" id="ARBA00006275"/>
    </source>
</evidence>
<comment type="similarity">
    <text evidence="2">Belongs to the SusD family.</text>
</comment>
<feature type="chain" id="PRO_5012664414" evidence="6">
    <location>
        <begin position="22"/>
        <end position="611"/>
    </location>
</feature>
<dbReference type="InterPro" id="IPR033985">
    <property type="entry name" value="SusD-like_N"/>
</dbReference>
<evidence type="ECO:0000256" key="1">
    <source>
        <dbReference type="ARBA" id="ARBA00004442"/>
    </source>
</evidence>
<gene>
    <name evidence="9" type="ORF">SAMN04488101_11760</name>
</gene>
<feature type="domain" description="RagB/SusD" evidence="7">
    <location>
        <begin position="517"/>
        <end position="611"/>
    </location>
</feature>
<dbReference type="GO" id="GO:0009279">
    <property type="term" value="C:cell outer membrane"/>
    <property type="evidence" value="ECO:0007669"/>
    <property type="project" value="UniProtKB-SubCell"/>
</dbReference>
<dbReference type="InterPro" id="IPR012944">
    <property type="entry name" value="SusD_RagB_dom"/>
</dbReference>
<evidence type="ECO:0000259" key="7">
    <source>
        <dbReference type="Pfam" id="PF07980"/>
    </source>
</evidence>
<dbReference type="SUPFAM" id="SSF48452">
    <property type="entry name" value="TPR-like"/>
    <property type="match status" value="1"/>
</dbReference>
<keyword evidence="4" id="KW-0472">Membrane</keyword>
<name>A0A1W2EX37_9SPHI</name>
<dbReference type="CDD" id="cd08977">
    <property type="entry name" value="SusD"/>
    <property type="match status" value="1"/>
</dbReference>
<organism evidence="9 10">
    <name type="scientific">Pedobacter nyackensis</name>
    <dbReference type="NCBI Taxonomy" id="475255"/>
    <lineage>
        <taxon>Bacteria</taxon>
        <taxon>Pseudomonadati</taxon>
        <taxon>Bacteroidota</taxon>
        <taxon>Sphingobacteriia</taxon>
        <taxon>Sphingobacteriales</taxon>
        <taxon>Sphingobacteriaceae</taxon>
        <taxon>Pedobacter</taxon>
    </lineage>
</organism>
<dbReference type="RefSeq" id="WP_084291678.1">
    <property type="nucleotide sequence ID" value="NZ_FWYB01000017.1"/>
</dbReference>
<reference evidence="9 10" key="1">
    <citation type="submission" date="2017-04" db="EMBL/GenBank/DDBJ databases">
        <authorList>
            <person name="Afonso C.L."/>
            <person name="Miller P.J."/>
            <person name="Scott M.A."/>
            <person name="Spackman E."/>
            <person name="Goraichik I."/>
            <person name="Dimitrov K.M."/>
            <person name="Suarez D.L."/>
            <person name="Swayne D.E."/>
        </authorList>
    </citation>
    <scope>NUCLEOTIDE SEQUENCE [LARGE SCALE GENOMIC DNA]</scope>
    <source>
        <strain evidence="9 10">DSM 19625</strain>
    </source>
</reference>
<feature type="signal peptide" evidence="6">
    <location>
        <begin position="1"/>
        <end position="21"/>
    </location>
</feature>
<sequence length="611" mass="67086">MKLKYSCLLILCLLVSLSCKKLDTKPQDFLPPEAYYNTEEKLNASLTGVYDALGSTGLYGSRMCYLLGLEADEGYYARSTTPIGPHEYNFTASHANINMYWTTLYTGITRANALLANVDNNPEIKAGIRSQIRGEALFLRGYYYFMLVQSFGGVPLVLKPTLDVDDVDIPRATDKEVYDQILKDMKEAEGLVAKINLLGYSGRVSKSAVRGILARVCLFMAGYPLKDISKYAEAREWAKKVIDDTEAAHDLNPSYSSIFIKYARDEYDIKESIWEVEFWGNNGESYTEAGGVGYLNGPASANTDTGEGFGGVRATASLYQLYKAGDLRRDWSIAGFTYNATGATGAKTAITTVSVATLYNRTSGKYRREYELVLPKSRSVTPINFPLLRYSDVLLMFAEADNEINATPSTEAVDAVNKVRQRAWSTGIKAITVTNGGANYTSAPTVTISVPAAGGVRAMATAVISTSTKKVTSIPLVFDGVTGTQMGSNYTSATITISGGGGTGATATATVHKLTDANVPAADMASQEDFRQFIQDERARELCFETLRKGDLIRWGIFVFTMNKIGDQVTQQVPTAYWAQRYHNVKEKHLLWPIPTSELAVNNALKQNPYW</sequence>
<evidence type="ECO:0000256" key="3">
    <source>
        <dbReference type="ARBA" id="ARBA00022729"/>
    </source>
</evidence>
<proteinExistence type="inferred from homology"/>
<evidence type="ECO:0000256" key="6">
    <source>
        <dbReference type="SAM" id="SignalP"/>
    </source>
</evidence>
<dbReference type="STRING" id="475255.SAMN04488101_11760"/>
<dbReference type="InterPro" id="IPR011990">
    <property type="entry name" value="TPR-like_helical_dom_sf"/>
</dbReference>
<keyword evidence="5" id="KW-0998">Cell outer membrane</keyword>
<dbReference type="PROSITE" id="PS51257">
    <property type="entry name" value="PROKAR_LIPOPROTEIN"/>
    <property type="match status" value="1"/>
</dbReference>
<dbReference type="AlphaFoldDB" id="A0A1W2EX37"/>
<keyword evidence="3 6" id="KW-0732">Signal</keyword>
<evidence type="ECO:0000259" key="8">
    <source>
        <dbReference type="Pfam" id="PF14322"/>
    </source>
</evidence>
<accession>A0A1W2EX37</accession>
<dbReference type="Pfam" id="PF14322">
    <property type="entry name" value="SusD-like_3"/>
    <property type="match status" value="1"/>
</dbReference>
<feature type="domain" description="SusD-like N-terminal" evidence="8">
    <location>
        <begin position="22"/>
        <end position="218"/>
    </location>
</feature>
<protein>
    <submittedName>
        <fullName evidence="9">Starch-binding associating with outer membrane</fullName>
    </submittedName>
</protein>
<comment type="subcellular location">
    <subcellularLocation>
        <location evidence="1">Cell outer membrane</location>
    </subcellularLocation>
</comment>
<evidence type="ECO:0000256" key="5">
    <source>
        <dbReference type="ARBA" id="ARBA00023237"/>
    </source>
</evidence>
<feature type="domain" description="RagB/SusD" evidence="7">
    <location>
        <begin position="270"/>
        <end position="432"/>
    </location>
</feature>